<protein>
    <recommendedName>
        <fullName evidence="5">Lethal giant larvae (Lgl)-like C-terminal domain-containing protein</fullName>
    </recommendedName>
</protein>
<feature type="region of interest" description="Disordered" evidence="4">
    <location>
        <begin position="428"/>
        <end position="458"/>
    </location>
</feature>
<dbReference type="GO" id="GO:0006887">
    <property type="term" value="P:exocytosis"/>
    <property type="evidence" value="ECO:0007669"/>
    <property type="project" value="UniProtKB-KW"/>
</dbReference>
<evidence type="ECO:0000256" key="1">
    <source>
        <dbReference type="ARBA" id="ARBA00008070"/>
    </source>
</evidence>
<dbReference type="EMBL" id="AYKW01000012">
    <property type="protein sequence ID" value="PIL31477.1"/>
    <property type="molecule type" value="Genomic_DNA"/>
</dbReference>
<dbReference type="InterPro" id="IPR015943">
    <property type="entry name" value="WD40/YVTN_repeat-like_dom_sf"/>
</dbReference>
<feature type="compositionally biased region" description="Low complexity" evidence="4">
    <location>
        <begin position="1028"/>
        <end position="1047"/>
    </location>
</feature>
<gene>
    <name evidence="6" type="ORF">GSI_06179</name>
</gene>
<evidence type="ECO:0000313" key="7">
    <source>
        <dbReference type="Proteomes" id="UP000230002"/>
    </source>
</evidence>
<dbReference type="SUPFAM" id="SSF50978">
    <property type="entry name" value="WD40 repeat-like"/>
    <property type="match status" value="1"/>
</dbReference>
<sequence>MFASQAVKVLPDLSLDVSDAIDWQADLLKTIRYHLDITAVATEPVSGLFAIGTARGRIHLYGSPGVECELEVTDPSGLRIKFLQFAVTAFKLLCIDEHDRLFVWDLANIGRPKLQRITGFGQPVNAIATSPSLTHAFVALANGEIKTYDLLCLRISQYLIPNAWKAYEEKSLLGGLESNSPTSDMIIDIVVHPRDLNLLFIAYEGGVIVADLDILLPRRSQLTALAIHPSGHLLAVGYVDGTIGFWSLEDEDRPLLLRTIDSPETEDLSVVDTAVLESVLEAAHQHPQEPPREPIFKLSWSGFPNSPDPRGGDTVLTVLGGSTIDSTPGVTALLLPPLQPPAPPAANSTKAQILPAALHPDVRAAMRASLKVKNAHTYSASGTVQDFLLFPRSSPHLSGSYDPIAILLISDSDAPEARVCEAYSFPPPAFTGSGPPETPSGLNDSHIANQGDGLEPGGALAKDLAETLQSMSFSDDPSPARLPPYLWNVVGEQLVRLDKHAYNSLVSDIHDAIEGEVLLPVRGGRAWSEDAEGLMKYTKQQSPRILISRLRDLSVHFVDVSSQLLVSTGQDTPLATSLPSPIPRLTIELAPLLIDRSLALSDSANYDPRLTQERVDYVYLAPESLECVTILRSQAVVLYRLDMPIDDETFRQKTLDDDDLVSLSHLRVRHGLRYRPVFAVKPDGKRGPVTAWALSDIGFLAVAYTSGLLLVIDLRGPKIILRNESHNAGSGGFLHRHAEHESIQSLTWTCCALATDPEVRVRLIGTAASGQTSIYTLEHKAPSTWTVAQPPVTVDGSARPVPGGSLVLDAKSGARRQADRVGLAAILQKDEAIHGDSVPKYIWVSAGSKSVRTALNVNGERIAKVEWSSKVGTIEHVEVVRRLAYTSHGQGLVYTLPHLEHIHTLELQKSASTDPPTTDDTGDYTTHTTFPVPAGSSFRPLVTTELHTLFSSRRLGPYEPPLVDLAHGRGTVPAQPQPISLGPPSVMGSVLGYIGSFTAVSAGDQIDALLAGPDRPIPQAVSKPAINSDAASGSGQTSTSSKASQVSSGVGDLYRRLGAALQERGEMLGDLQQSMDSLEQGSKDMVAQAKRLATQQTARRWFGF</sequence>
<dbReference type="GO" id="GO:0045159">
    <property type="term" value="F:myosin II binding"/>
    <property type="evidence" value="ECO:0007669"/>
    <property type="project" value="TreeGrafter"/>
</dbReference>
<keyword evidence="3" id="KW-0853">WD repeat</keyword>
<evidence type="ECO:0000256" key="2">
    <source>
        <dbReference type="ARBA" id="ARBA00022483"/>
    </source>
</evidence>
<dbReference type="PANTHER" id="PTHR10241">
    <property type="entry name" value="LETHAL 2 GIANT LARVAE PROTEIN"/>
    <property type="match status" value="1"/>
</dbReference>
<keyword evidence="7" id="KW-1185">Reference proteome</keyword>
<dbReference type="InterPro" id="IPR036322">
    <property type="entry name" value="WD40_repeat_dom_sf"/>
</dbReference>
<dbReference type="GO" id="GO:0005737">
    <property type="term" value="C:cytoplasm"/>
    <property type="evidence" value="ECO:0007669"/>
    <property type="project" value="TreeGrafter"/>
</dbReference>
<evidence type="ECO:0000256" key="3">
    <source>
        <dbReference type="PROSITE-ProRule" id="PRU00221"/>
    </source>
</evidence>
<dbReference type="GO" id="GO:0005096">
    <property type="term" value="F:GTPase activator activity"/>
    <property type="evidence" value="ECO:0007669"/>
    <property type="project" value="TreeGrafter"/>
</dbReference>
<reference evidence="6 7" key="1">
    <citation type="journal article" date="2015" name="Sci. Rep.">
        <title>Chromosome-level genome map provides insights into diverse defense mechanisms in the medicinal fungus Ganoderma sinense.</title>
        <authorList>
            <person name="Zhu Y."/>
            <person name="Xu J."/>
            <person name="Sun C."/>
            <person name="Zhou S."/>
            <person name="Xu H."/>
            <person name="Nelson D.R."/>
            <person name="Qian J."/>
            <person name="Song J."/>
            <person name="Luo H."/>
            <person name="Xiang L."/>
            <person name="Li Y."/>
            <person name="Xu Z."/>
            <person name="Ji A."/>
            <person name="Wang L."/>
            <person name="Lu S."/>
            <person name="Hayward A."/>
            <person name="Sun W."/>
            <person name="Li X."/>
            <person name="Schwartz D.C."/>
            <person name="Wang Y."/>
            <person name="Chen S."/>
        </authorList>
    </citation>
    <scope>NUCLEOTIDE SEQUENCE [LARGE SCALE GENOMIC DNA]</scope>
    <source>
        <strain evidence="6 7">ZZ0214-1</strain>
    </source>
</reference>
<feature type="domain" description="Lethal giant larvae (Lgl)-like C-terminal" evidence="5">
    <location>
        <begin position="616"/>
        <end position="1018"/>
    </location>
</feature>
<evidence type="ECO:0000313" key="6">
    <source>
        <dbReference type="EMBL" id="PIL31477.1"/>
    </source>
</evidence>
<evidence type="ECO:0000259" key="5">
    <source>
        <dbReference type="Pfam" id="PF08596"/>
    </source>
</evidence>
<dbReference type="STRING" id="1077348.A0A2G8SCL6"/>
<feature type="repeat" description="WD" evidence="3">
    <location>
        <begin position="215"/>
        <end position="256"/>
    </location>
</feature>
<dbReference type="InterPro" id="IPR001680">
    <property type="entry name" value="WD40_rpt"/>
</dbReference>
<dbReference type="AlphaFoldDB" id="A0A2G8SCL6"/>
<dbReference type="Pfam" id="PF08596">
    <property type="entry name" value="Lgl_C"/>
    <property type="match status" value="1"/>
</dbReference>
<comment type="caution">
    <text evidence="6">The sequence shown here is derived from an EMBL/GenBank/DDBJ whole genome shotgun (WGS) entry which is preliminary data.</text>
</comment>
<dbReference type="PROSITE" id="PS50082">
    <property type="entry name" value="WD_REPEATS_2"/>
    <property type="match status" value="1"/>
</dbReference>
<dbReference type="CDD" id="cd15873">
    <property type="entry name" value="R-SNARE_STXBP5_6"/>
    <property type="match status" value="1"/>
</dbReference>
<dbReference type="GO" id="GO:0006893">
    <property type="term" value="P:Golgi to plasma membrane transport"/>
    <property type="evidence" value="ECO:0007669"/>
    <property type="project" value="TreeGrafter"/>
</dbReference>
<dbReference type="OrthoDB" id="19944at2759"/>
<proteinExistence type="inferred from homology"/>
<dbReference type="GO" id="GO:0019905">
    <property type="term" value="F:syntaxin binding"/>
    <property type="evidence" value="ECO:0007669"/>
    <property type="project" value="TreeGrafter"/>
</dbReference>
<evidence type="ECO:0000256" key="4">
    <source>
        <dbReference type="SAM" id="MobiDB-lite"/>
    </source>
</evidence>
<organism evidence="6 7">
    <name type="scientific">Ganoderma sinense ZZ0214-1</name>
    <dbReference type="NCBI Taxonomy" id="1077348"/>
    <lineage>
        <taxon>Eukaryota</taxon>
        <taxon>Fungi</taxon>
        <taxon>Dikarya</taxon>
        <taxon>Basidiomycota</taxon>
        <taxon>Agaricomycotina</taxon>
        <taxon>Agaricomycetes</taxon>
        <taxon>Polyporales</taxon>
        <taxon>Polyporaceae</taxon>
        <taxon>Ganoderma</taxon>
    </lineage>
</organism>
<dbReference type="SMART" id="SM00320">
    <property type="entry name" value="WD40"/>
    <property type="match status" value="4"/>
</dbReference>
<accession>A0A2G8SCL6</accession>
<dbReference type="GO" id="GO:0005886">
    <property type="term" value="C:plasma membrane"/>
    <property type="evidence" value="ECO:0007669"/>
    <property type="project" value="TreeGrafter"/>
</dbReference>
<keyword evidence="2" id="KW-0268">Exocytosis</keyword>
<dbReference type="Proteomes" id="UP000230002">
    <property type="component" value="Unassembled WGS sequence"/>
</dbReference>
<name>A0A2G8SCL6_9APHY</name>
<feature type="region of interest" description="Disordered" evidence="4">
    <location>
        <begin position="1025"/>
        <end position="1047"/>
    </location>
</feature>
<dbReference type="Gene3D" id="2.130.10.10">
    <property type="entry name" value="YVTN repeat-like/Quinoprotein amine dehydrogenase"/>
    <property type="match status" value="2"/>
</dbReference>
<comment type="similarity">
    <text evidence="1">Belongs to the WD repeat L(2)GL family.</text>
</comment>
<dbReference type="InterPro" id="IPR013905">
    <property type="entry name" value="Lgl_C_dom"/>
</dbReference>
<dbReference type="PANTHER" id="PTHR10241:SF25">
    <property type="entry name" value="TOMOSYN, ISOFORM C"/>
    <property type="match status" value="1"/>
</dbReference>